<evidence type="ECO:0000313" key="2">
    <source>
        <dbReference type="Proteomes" id="UP000318138"/>
    </source>
</evidence>
<dbReference type="EMBL" id="CP041372">
    <property type="protein sequence ID" value="QKS70364.1"/>
    <property type="molecule type" value="Genomic_DNA"/>
</dbReference>
<reference evidence="2" key="1">
    <citation type="submission" date="2019-07" db="EMBL/GenBank/DDBJ databases">
        <title>Bacillus alkalisoli sp. nov. isolated from saline soil.</title>
        <authorList>
            <person name="Sun J.-Q."/>
            <person name="Xu L."/>
        </authorList>
    </citation>
    <scope>NUCLEOTIDE SEQUENCE [LARGE SCALE GENOMIC DNA]</scope>
    <source>
        <strain evidence="2">M4U3P1</strain>
    </source>
</reference>
<accession>A0A859FCR5</accession>
<proteinExistence type="predicted"/>
<protein>
    <submittedName>
        <fullName evidence="1">Glycosyl transferase</fullName>
    </submittedName>
</protein>
<dbReference type="AlphaFoldDB" id="A0A859FCR5"/>
<dbReference type="InterPro" id="IPR029044">
    <property type="entry name" value="Nucleotide-diphossugar_trans"/>
</dbReference>
<dbReference type="Gene3D" id="3.90.550.10">
    <property type="entry name" value="Spore Coat Polysaccharide Biosynthesis Protein SpsA, Chain A"/>
    <property type="match status" value="2"/>
</dbReference>
<dbReference type="GO" id="GO:0016740">
    <property type="term" value="F:transferase activity"/>
    <property type="evidence" value="ECO:0007669"/>
    <property type="project" value="UniProtKB-KW"/>
</dbReference>
<name>A0A859FCR5_9BACI</name>
<dbReference type="Proteomes" id="UP000318138">
    <property type="component" value="Chromosome"/>
</dbReference>
<organism evidence="1 2">
    <name type="scientific">Paenalkalicoccus suaedae</name>
    <dbReference type="NCBI Taxonomy" id="2592382"/>
    <lineage>
        <taxon>Bacteria</taxon>
        <taxon>Bacillati</taxon>
        <taxon>Bacillota</taxon>
        <taxon>Bacilli</taxon>
        <taxon>Bacillales</taxon>
        <taxon>Bacillaceae</taxon>
        <taxon>Paenalkalicoccus</taxon>
    </lineage>
</organism>
<dbReference type="RefSeq" id="WP_176008405.1">
    <property type="nucleotide sequence ID" value="NZ_CP041372.2"/>
</dbReference>
<dbReference type="KEGG" id="psua:FLK61_26785"/>
<evidence type="ECO:0000313" key="1">
    <source>
        <dbReference type="EMBL" id="QKS70364.1"/>
    </source>
</evidence>
<gene>
    <name evidence="1" type="ORF">FLK61_26785</name>
</gene>
<keyword evidence="2" id="KW-1185">Reference proteome</keyword>
<keyword evidence="1" id="KW-0808">Transferase</keyword>
<dbReference type="SUPFAM" id="SSF53448">
    <property type="entry name" value="Nucleotide-diphospho-sugar transferases"/>
    <property type="match status" value="2"/>
</dbReference>
<sequence>MEVRKESRHICIIASADYLLKIVSFYESLMKHSPTMTVWICCIDDKAYQALKKIALKNAIYFMVDDLKDEELLATRKSRSISEFCWTLKAPLMLYILESFDVDEILYCDGDMAFFSDAEQIFSEWNNASVYLTPQRDLDWVEAKYGKYQAGLIGFKDDEEGKKALRWWRKECIAFCQKEPQDGKFGDQKYLDEFPTRFSNIRISSHLGINAAPWNCVYNNHYPIKESGQDVYIKNDRLVSFHFACMSIYNEREFDLWMLNKIDIPAVIKSTIYTPYFFQIQDVISLIEKKGVNAQDYYSQGAVTEAKTYYKFTPFRRSIDQHHSFYCFATIVSKEYLSRSVALYESIKKHTTSFQLFVCAMDEESHAAWKKLAGDHITLIHDTEVGAKLLPDQTMQERCWSMKPALCTYILDKFGEVDHIVYCDADLYFHKHPKIVFEEWSTYSIFMCRQRSTRDVENKYGIYQAGMLGFKNESNSRTMLAWWKARCEEWCYNDFSDHRKWGDQKYLTTIPNTFSNIKLIEHKGVNAAPWNIVMNTELFPTWMDGDGTVKMDGVEVICYHYGSVRFCDKNSADIWTLEELDFPDAVKEGLYKPYLRHVAEIRDRLEKTQQVKPYELKVCHDKPKNLYTFK</sequence>